<dbReference type="AlphaFoldDB" id="A0A4C1SH72"/>
<gene>
    <name evidence="1" type="ORF">EVAR_102162_1</name>
</gene>
<accession>A0A4C1SH72</accession>
<evidence type="ECO:0000313" key="2">
    <source>
        <dbReference type="Proteomes" id="UP000299102"/>
    </source>
</evidence>
<proteinExistence type="predicted"/>
<keyword evidence="2" id="KW-1185">Reference proteome</keyword>
<evidence type="ECO:0000313" key="1">
    <source>
        <dbReference type="EMBL" id="GBP01364.1"/>
    </source>
</evidence>
<organism evidence="1 2">
    <name type="scientific">Eumeta variegata</name>
    <name type="common">Bagworm moth</name>
    <name type="synonym">Eumeta japonica</name>
    <dbReference type="NCBI Taxonomy" id="151549"/>
    <lineage>
        <taxon>Eukaryota</taxon>
        <taxon>Metazoa</taxon>
        <taxon>Ecdysozoa</taxon>
        <taxon>Arthropoda</taxon>
        <taxon>Hexapoda</taxon>
        <taxon>Insecta</taxon>
        <taxon>Pterygota</taxon>
        <taxon>Neoptera</taxon>
        <taxon>Endopterygota</taxon>
        <taxon>Lepidoptera</taxon>
        <taxon>Glossata</taxon>
        <taxon>Ditrysia</taxon>
        <taxon>Tineoidea</taxon>
        <taxon>Psychidae</taxon>
        <taxon>Oiketicinae</taxon>
        <taxon>Eumeta</taxon>
    </lineage>
</organism>
<protein>
    <submittedName>
        <fullName evidence="1">Uncharacterized protein</fullName>
    </submittedName>
</protein>
<reference evidence="1 2" key="1">
    <citation type="journal article" date="2019" name="Commun. Biol.">
        <title>The bagworm genome reveals a unique fibroin gene that provides high tensile strength.</title>
        <authorList>
            <person name="Kono N."/>
            <person name="Nakamura H."/>
            <person name="Ohtoshi R."/>
            <person name="Tomita M."/>
            <person name="Numata K."/>
            <person name="Arakawa K."/>
        </authorList>
    </citation>
    <scope>NUCLEOTIDE SEQUENCE [LARGE SCALE GENOMIC DNA]</scope>
</reference>
<dbReference type="EMBL" id="BGZK01003443">
    <property type="protein sequence ID" value="GBP01364.1"/>
    <property type="molecule type" value="Genomic_DNA"/>
</dbReference>
<sequence length="105" mass="12324">MQVQRGGVVRGGRLLQDDAVRDAAQLRSASFRRHRRRRRLLAALTDIRLMRHRENNYETGALLLGVNIIEHKIRTSPSRARPTWRRSLFKPQTKSWAAEKFRHSL</sequence>
<name>A0A4C1SH72_EUMVA</name>
<comment type="caution">
    <text evidence="1">The sequence shown here is derived from an EMBL/GenBank/DDBJ whole genome shotgun (WGS) entry which is preliminary data.</text>
</comment>
<dbReference type="Proteomes" id="UP000299102">
    <property type="component" value="Unassembled WGS sequence"/>
</dbReference>